<gene>
    <name evidence="6" type="ORF">RQP52_23465</name>
</gene>
<keyword evidence="7" id="KW-1185">Reference proteome</keyword>
<feature type="transmembrane region" description="Helical" evidence="5">
    <location>
        <begin position="68"/>
        <end position="88"/>
    </location>
</feature>
<dbReference type="RefSeq" id="WP_315954103.1">
    <property type="nucleotide sequence ID" value="NZ_JAWCUD010000009.1"/>
</dbReference>
<evidence type="ECO:0000256" key="1">
    <source>
        <dbReference type="ARBA" id="ARBA00004141"/>
    </source>
</evidence>
<sequence>MHILSIILQSVLGIGFVLFGLMKFGKQMVEEFKRYRLSSATRIFTGLVEIISAVIIIIGIWVDPYALVGGILIAVTMVVAVLVHLVRVKDPAAKAMMPFILLILALAVISLNWNTL</sequence>
<name>A0ABU3RIF0_9BACL</name>
<dbReference type="Pfam" id="PF13564">
    <property type="entry name" value="DoxX_2"/>
    <property type="match status" value="1"/>
</dbReference>
<evidence type="ECO:0000256" key="2">
    <source>
        <dbReference type="ARBA" id="ARBA00022692"/>
    </source>
</evidence>
<organism evidence="6 7">
    <name type="scientific">Paenibacillus violae</name>
    <dbReference type="NCBI Taxonomy" id="3077234"/>
    <lineage>
        <taxon>Bacteria</taxon>
        <taxon>Bacillati</taxon>
        <taxon>Bacillota</taxon>
        <taxon>Bacilli</taxon>
        <taxon>Bacillales</taxon>
        <taxon>Paenibacillaceae</taxon>
        <taxon>Paenibacillus</taxon>
    </lineage>
</organism>
<dbReference type="EMBL" id="JAWCUD010000009">
    <property type="protein sequence ID" value="MDU0204047.1"/>
    <property type="molecule type" value="Genomic_DNA"/>
</dbReference>
<accession>A0ABU3RIF0</accession>
<dbReference type="Proteomes" id="UP001260980">
    <property type="component" value="Unassembled WGS sequence"/>
</dbReference>
<reference evidence="6 7" key="1">
    <citation type="submission" date="2023-10" db="EMBL/GenBank/DDBJ databases">
        <title>Paenibacillus strain PFR10 Genome sequencing and assembly.</title>
        <authorList>
            <person name="Kim I."/>
        </authorList>
    </citation>
    <scope>NUCLEOTIDE SEQUENCE [LARGE SCALE GENOMIC DNA]</scope>
    <source>
        <strain evidence="6 7">PFR10</strain>
    </source>
</reference>
<keyword evidence="4 5" id="KW-0472">Membrane</keyword>
<dbReference type="InterPro" id="IPR032808">
    <property type="entry name" value="DoxX"/>
</dbReference>
<keyword evidence="3 5" id="KW-1133">Transmembrane helix</keyword>
<feature type="transmembrane region" description="Helical" evidence="5">
    <location>
        <begin position="95"/>
        <end position="113"/>
    </location>
</feature>
<evidence type="ECO:0000313" key="7">
    <source>
        <dbReference type="Proteomes" id="UP001260980"/>
    </source>
</evidence>
<protein>
    <submittedName>
        <fullName evidence="6">DoxX family protein</fullName>
    </submittedName>
</protein>
<keyword evidence="2 5" id="KW-0812">Transmembrane</keyword>
<evidence type="ECO:0000256" key="5">
    <source>
        <dbReference type="SAM" id="Phobius"/>
    </source>
</evidence>
<comment type="subcellular location">
    <subcellularLocation>
        <location evidence="1">Membrane</location>
        <topology evidence="1">Multi-pass membrane protein</topology>
    </subcellularLocation>
</comment>
<evidence type="ECO:0000256" key="4">
    <source>
        <dbReference type="ARBA" id="ARBA00023136"/>
    </source>
</evidence>
<feature type="transmembrane region" description="Helical" evidence="5">
    <location>
        <begin position="43"/>
        <end position="62"/>
    </location>
</feature>
<evidence type="ECO:0000256" key="3">
    <source>
        <dbReference type="ARBA" id="ARBA00022989"/>
    </source>
</evidence>
<proteinExistence type="predicted"/>
<comment type="caution">
    <text evidence="6">The sequence shown here is derived from an EMBL/GenBank/DDBJ whole genome shotgun (WGS) entry which is preliminary data.</text>
</comment>
<feature type="transmembrane region" description="Helical" evidence="5">
    <location>
        <begin position="6"/>
        <end position="22"/>
    </location>
</feature>
<evidence type="ECO:0000313" key="6">
    <source>
        <dbReference type="EMBL" id="MDU0204047.1"/>
    </source>
</evidence>